<feature type="region of interest" description="Disordered" evidence="1">
    <location>
        <begin position="71"/>
        <end position="121"/>
    </location>
</feature>
<dbReference type="EMBL" id="AP018365">
    <property type="protein sequence ID" value="BBB01113.1"/>
    <property type="molecule type" value="Genomic_DNA"/>
</dbReference>
<dbReference type="AlphaFoldDB" id="A0A7U3VRR1"/>
<evidence type="ECO:0000313" key="3">
    <source>
        <dbReference type="Proteomes" id="UP000595703"/>
    </source>
</evidence>
<reference evidence="2 3" key="3">
    <citation type="journal article" date="2011" name="Nat. Chem. Biol.">
        <title>Reveromycin A biosynthesis uses RevG and RevJ for stereospecific spiroacetal formation.</title>
        <authorList>
            <person name="Takahashi S."/>
            <person name="Toyoda A."/>
            <person name="Sekiyama Y."/>
            <person name="Takagi H."/>
            <person name="Nogawa T."/>
            <person name="Uramoto M."/>
            <person name="Suzuki R."/>
            <person name="Koshino H."/>
            <person name="Kumano T."/>
            <person name="Panthee S."/>
            <person name="Dairi T."/>
            <person name="Ishikawa J."/>
            <person name="Ikeda H."/>
            <person name="Sakaki Y."/>
            <person name="Osada H."/>
        </authorList>
    </citation>
    <scope>NUCLEOTIDE SEQUENCE [LARGE SCALE GENOMIC DNA]</scope>
    <source>
        <strain evidence="2 3">SN-593</strain>
    </source>
</reference>
<dbReference type="RefSeq" id="WP_202237060.1">
    <property type="nucleotide sequence ID" value="NZ_AP018365.1"/>
</dbReference>
<proteinExistence type="predicted"/>
<evidence type="ECO:0000256" key="1">
    <source>
        <dbReference type="SAM" id="MobiDB-lite"/>
    </source>
</evidence>
<dbReference type="KEGG" id="arev:RVR_8372"/>
<gene>
    <name evidence="2" type="ORF">RVR_8372</name>
</gene>
<protein>
    <submittedName>
        <fullName evidence="2">Uncharacterized protein</fullName>
    </submittedName>
</protein>
<evidence type="ECO:0000313" key="2">
    <source>
        <dbReference type="EMBL" id="BBB01113.1"/>
    </source>
</evidence>
<accession>A0A7U3VRR1</accession>
<dbReference type="Proteomes" id="UP000595703">
    <property type="component" value="Chromosome"/>
</dbReference>
<reference evidence="2 3" key="2">
    <citation type="journal article" date="2011" name="J. Antibiot.">
        <title>Furaquinocins I and J: novel polyketide isoprenoid hybrid compounds from Streptomyces reveromyceticus SN-593.</title>
        <authorList>
            <person name="Panthee S."/>
            <person name="Takahashi S."/>
            <person name="Takagi H."/>
            <person name="Nogawa T."/>
            <person name="Oowada E."/>
            <person name="Uramoto M."/>
            <person name="Osada H."/>
        </authorList>
    </citation>
    <scope>NUCLEOTIDE SEQUENCE [LARGE SCALE GENOMIC DNA]</scope>
    <source>
        <strain evidence="2 3">SN-593</strain>
    </source>
</reference>
<reference evidence="2 3" key="1">
    <citation type="journal article" date="2010" name="J. Bacteriol.">
        <title>Biochemical characterization of a novel indole prenyltransferase from Streptomyces sp. SN-593.</title>
        <authorList>
            <person name="Takahashi S."/>
            <person name="Takagi H."/>
            <person name="Toyoda A."/>
            <person name="Uramoto M."/>
            <person name="Nogawa T."/>
            <person name="Ueki M."/>
            <person name="Sakaki Y."/>
            <person name="Osada H."/>
        </authorList>
    </citation>
    <scope>NUCLEOTIDE SEQUENCE [LARGE SCALE GENOMIC DNA]</scope>
    <source>
        <strain evidence="2 3">SN-593</strain>
    </source>
</reference>
<sequence length="121" mass="13994">MPTPPISESTLRWCAHRDHPFVTYNPWLDRSYCRCGQRQEDGDQPQDEDAKREIFHHCKDGETCRCYTTGKPTVEQSPRRVPAQAAQESLFDELDGPTPRHVPGRQRRLRGRTITDVHLPA</sequence>
<reference evidence="2 3" key="4">
    <citation type="journal article" date="2020" name="Sci. Rep.">
        <title>beta-carboline chemical signals induce reveromycin production through a LuxR family regulator in Streptomyces sp. SN-593.</title>
        <authorList>
            <person name="Panthee S."/>
            <person name="Kito N."/>
            <person name="Hayashi T."/>
            <person name="Shimizu T."/>
            <person name="Ishikawa J."/>
            <person name="Hamamoto H."/>
            <person name="Osada H."/>
            <person name="Takahashi S."/>
        </authorList>
    </citation>
    <scope>NUCLEOTIDE SEQUENCE [LARGE SCALE GENOMIC DNA]</scope>
    <source>
        <strain evidence="2 3">SN-593</strain>
    </source>
</reference>
<keyword evidence="3" id="KW-1185">Reference proteome</keyword>
<feature type="compositionally biased region" description="Basic residues" evidence="1">
    <location>
        <begin position="102"/>
        <end position="111"/>
    </location>
</feature>
<organism evidence="2 3">
    <name type="scientific">Actinacidiphila reveromycinica</name>
    <dbReference type="NCBI Taxonomy" id="659352"/>
    <lineage>
        <taxon>Bacteria</taxon>
        <taxon>Bacillati</taxon>
        <taxon>Actinomycetota</taxon>
        <taxon>Actinomycetes</taxon>
        <taxon>Kitasatosporales</taxon>
        <taxon>Streptomycetaceae</taxon>
        <taxon>Actinacidiphila</taxon>
    </lineage>
</organism>
<name>A0A7U3VRR1_9ACTN</name>